<evidence type="ECO:0000313" key="1">
    <source>
        <dbReference type="EMBL" id="KAL3639403.1"/>
    </source>
</evidence>
<proteinExistence type="predicted"/>
<dbReference type="Proteomes" id="UP001632038">
    <property type="component" value="Unassembled WGS sequence"/>
</dbReference>
<accession>A0ABD3DAP5</accession>
<reference evidence="2" key="1">
    <citation type="journal article" date="2024" name="IScience">
        <title>Strigolactones Initiate the Formation of Haustorium-like Structures in Castilleja.</title>
        <authorList>
            <person name="Buerger M."/>
            <person name="Peterson D."/>
            <person name="Chory J."/>
        </authorList>
    </citation>
    <scope>NUCLEOTIDE SEQUENCE [LARGE SCALE GENOMIC DNA]</scope>
</reference>
<dbReference type="AlphaFoldDB" id="A0ABD3DAP5"/>
<evidence type="ECO:0000313" key="2">
    <source>
        <dbReference type="Proteomes" id="UP001632038"/>
    </source>
</evidence>
<organism evidence="1 2">
    <name type="scientific">Castilleja foliolosa</name>
    <dbReference type="NCBI Taxonomy" id="1961234"/>
    <lineage>
        <taxon>Eukaryota</taxon>
        <taxon>Viridiplantae</taxon>
        <taxon>Streptophyta</taxon>
        <taxon>Embryophyta</taxon>
        <taxon>Tracheophyta</taxon>
        <taxon>Spermatophyta</taxon>
        <taxon>Magnoliopsida</taxon>
        <taxon>eudicotyledons</taxon>
        <taxon>Gunneridae</taxon>
        <taxon>Pentapetalae</taxon>
        <taxon>asterids</taxon>
        <taxon>lamiids</taxon>
        <taxon>Lamiales</taxon>
        <taxon>Orobanchaceae</taxon>
        <taxon>Pedicularideae</taxon>
        <taxon>Castillejinae</taxon>
        <taxon>Castilleja</taxon>
    </lineage>
</organism>
<sequence length="119" mass="13409">MCLRRSKTRARVHNAQSPKFACSSFKDVNSLFCVVDYGGGGGGDGDNLESTSKPSICHRNRSVKVLIRSLSQPARYEETAPEIRIPGSDWENLGFQKLGTLNYKIEAIWEILEDEFRRT</sequence>
<keyword evidence="2" id="KW-1185">Reference proteome</keyword>
<name>A0ABD3DAP5_9LAMI</name>
<protein>
    <submittedName>
        <fullName evidence="1">Uncharacterized protein</fullName>
    </submittedName>
</protein>
<comment type="caution">
    <text evidence="1">The sequence shown here is derived from an EMBL/GenBank/DDBJ whole genome shotgun (WGS) entry which is preliminary data.</text>
</comment>
<gene>
    <name evidence="1" type="ORF">CASFOL_017310</name>
</gene>
<dbReference type="EMBL" id="JAVIJP010000018">
    <property type="protein sequence ID" value="KAL3639403.1"/>
    <property type="molecule type" value="Genomic_DNA"/>
</dbReference>